<accession>A0A267MLF8</accession>
<reference evidence="2 3" key="1">
    <citation type="submission" date="2017-06" db="EMBL/GenBank/DDBJ databases">
        <title>Draft genome sequence of anaerobic fermentative bacterium Anaeromicrobium sediminis DY2726D isolated from West Pacific Ocean sediments.</title>
        <authorList>
            <person name="Zeng X."/>
        </authorList>
    </citation>
    <scope>NUCLEOTIDE SEQUENCE [LARGE SCALE GENOMIC DNA]</scope>
    <source>
        <strain evidence="2 3">DY2726D</strain>
    </source>
</reference>
<dbReference type="Pfam" id="PF00583">
    <property type="entry name" value="Acetyltransf_1"/>
    <property type="match status" value="1"/>
</dbReference>
<dbReference type="GO" id="GO:0016747">
    <property type="term" value="F:acyltransferase activity, transferring groups other than amino-acyl groups"/>
    <property type="evidence" value="ECO:0007669"/>
    <property type="project" value="InterPro"/>
</dbReference>
<dbReference type="Proteomes" id="UP000216024">
    <property type="component" value="Unassembled WGS sequence"/>
</dbReference>
<protein>
    <recommendedName>
        <fullName evidence="1">N-acetyltransferase domain-containing protein</fullName>
    </recommendedName>
</protein>
<evidence type="ECO:0000313" key="2">
    <source>
        <dbReference type="EMBL" id="PAB60444.1"/>
    </source>
</evidence>
<dbReference type="Gene3D" id="3.40.630.30">
    <property type="match status" value="1"/>
</dbReference>
<dbReference type="PROSITE" id="PS51186">
    <property type="entry name" value="GNAT"/>
    <property type="match status" value="1"/>
</dbReference>
<dbReference type="InterPro" id="IPR000182">
    <property type="entry name" value="GNAT_dom"/>
</dbReference>
<dbReference type="CDD" id="cd04301">
    <property type="entry name" value="NAT_SF"/>
    <property type="match status" value="1"/>
</dbReference>
<organism evidence="2 3">
    <name type="scientific">Anaeromicrobium sediminis</name>
    <dbReference type="NCBI Taxonomy" id="1478221"/>
    <lineage>
        <taxon>Bacteria</taxon>
        <taxon>Bacillati</taxon>
        <taxon>Bacillota</taxon>
        <taxon>Clostridia</taxon>
        <taxon>Peptostreptococcales</taxon>
        <taxon>Thermotaleaceae</taxon>
        <taxon>Anaeromicrobium</taxon>
    </lineage>
</organism>
<dbReference type="RefSeq" id="WP_095131963.1">
    <property type="nucleotide sequence ID" value="NZ_NIBG01000003.1"/>
</dbReference>
<sequence length="251" mass="30036">MVKRINSEMRSSLLDYLNYDKYVNAYIISAIFNHISNFHYEVQLDKNNNIKGIASIWEEDKAVTLRGKRGFCRKWFNKLCDKYDFYDLEESLIYDLMGKDSCNLFEKKILYYLIMTCNSNRSISNGETIDYKSVYKEEWNKISQLYYEKYNIEFTDFQPQNMKWLVVYDKEDPICNICLEKVDSKIWVLSNFYTAPHMRNIGIGTKLLKSILKDYSKNEFVLFVNIENKRAIELYKRLGFKKHEKVGNIEL</sequence>
<dbReference type="OrthoDB" id="9127144at2"/>
<feature type="domain" description="N-acetyltransferase" evidence="1">
    <location>
        <begin position="118"/>
        <end position="251"/>
    </location>
</feature>
<evidence type="ECO:0000313" key="3">
    <source>
        <dbReference type="Proteomes" id="UP000216024"/>
    </source>
</evidence>
<proteinExistence type="predicted"/>
<dbReference type="SUPFAM" id="SSF55729">
    <property type="entry name" value="Acyl-CoA N-acyltransferases (Nat)"/>
    <property type="match status" value="1"/>
</dbReference>
<evidence type="ECO:0000259" key="1">
    <source>
        <dbReference type="PROSITE" id="PS51186"/>
    </source>
</evidence>
<dbReference type="InterPro" id="IPR016181">
    <property type="entry name" value="Acyl_CoA_acyltransferase"/>
</dbReference>
<name>A0A267MLF8_9FIRM</name>
<dbReference type="EMBL" id="NIBG01000003">
    <property type="protein sequence ID" value="PAB60444.1"/>
    <property type="molecule type" value="Genomic_DNA"/>
</dbReference>
<gene>
    <name evidence="2" type="ORF">CCE28_05990</name>
</gene>
<keyword evidence="3" id="KW-1185">Reference proteome</keyword>
<dbReference type="AlphaFoldDB" id="A0A267MLF8"/>
<comment type="caution">
    <text evidence="2">The sequence shown here is derived from an EMBL/GenBank/DDBJ whole genome shotgun (WGS) entry which is preliminary data.</text>
</comment>